<proteinExistence type="predicted"/>
<gene>
    <name evidence="1" type="primary">AUGUSTUS-3.0.2_14964</name>
    <name evidence="1" type="ORF">TcasGA2_TC014964</name>
</gene>
<dbReference type="InParanoid" id="D2A3Q2"/>
<reference evidence="1 2" key="1">
    <citation type="journal article" date="2008" name="Nature">
        <title>The genome of the model beetle and pest Tribolium castaneum.</title>
        <authorList>
            <consortium name="Tribolium Genome Sequencing Consortium"/>
            <person name="Richards S."/>
            <person name="Gibbs R.A."/>
            <person name="Weinstock G.M."/>
            <person name="Brown S.J."/>
            <person name="Denell R."/>
            <person name="Beeman R.W."/>
            <person name="Gibbs R."/>
            <person name="Beeman R.W."/>
            <person name="Brown S.J."/>
            <person name="Bucher G."/>
            <person name="Friedrich M."/>
            <person name="Grimmelikhuijzen C.J."/>
            <person name="Klingler M."/>
            <person name="Lorenzen M."/>
            <person name="Richards S."/>
            <person name="Roth S."/>
            <person name="Schroder R."/>
            <person name="Tautz D."/>
            <person name="Zdobnov E.M."/>
            <person name="Muzny D."/>
            <person name="Gibbs R.A."/>
            <person name="Weinstock G.M."/>
            <person name="Attaway T."/>
            <person name="Bell S."/>
            <person name="Buhay C.J."/>
            <person name="Chandrabose M.N."/>
            <person name="Chavez D."/>
            <person name="Clerk-Blankenburg K.P."/>
            <person name="Cree A."/>
            <person name="Dao M."/>
            <person name="Davis C."/>
            <person name="Chacko J."/>
            <person name="Dinh H."/>
            <person name="Dugan-Rocha S."/>
            <person name="Fowler G."/>
            <person name="Garner T.T."/>
            <person name="Garnes J."/>
            <person name="Gnirke A."/>
            <person name="Hawes A."/>
            <person name="Hernandez J."/>
            <person name="Hines S."/>
            <person name="Holder M."/>
            <person name="Hume J."/>
            <person name="Jhangiani S.N."/>
            <person name="Joshi V."/>
            <person name="Khan Z.M."/>
            <person name="Jackson L."/>
            <person name="Kovar C."/>
            <person name="Kowis A."/>
            <person name="Lee S."/>
            <person name="Lewis L.R."/>
            <person name="Margolis J."/>
            <person name="Morgan M."/>
            <person name="Nazareth L.V."/>
            <person name="Nguyen N."/>
            <person name="Okwuonu G."/>
            <person name="Parker D."/>
            <person name="Richards S."/>
            <person name="Ruiz S.J."/>
            <person name="Santibanez J."/>
            <person name="Savard J."/>
            <person name="Scherer S.E."/>
            <person name="Schneider B."/>
            <person name="Sodergren E."/>
            <person name="Tautz D."/>
            <person name="Vattahil S."/>
            <person name="Villasana D."/>
            <person name="White C.S."/>
            <person name="Wright R."/>
            <person name="Park Y."/>
            <person name="Beeman R.W."/>
            <person name="Lord J."/>
            <person name="Oppert B."/>
            <person name="Lorenzen M."/>
            <person name="Brown S."/>
            <person name="Wang L."/>
            <person name="Savard J."/>
            <person name="Tautz D."/>
            <person name="Richards S."/>
            <person name="Weinstock G."/>
            <person name="Gibbs R.A."/>
            <person name="Liu Y."/>
            <person name="Worley K."/>
            <person name="Weinstock G."/>
            <person name="Elsik C.G."/>
            <person name="Reese J.T."/>
            <person name="Elhaik E."/>
            <person name="Landan G."/>
            <person name="Graur D."/>
            <person name="Arensburger P."/>
            <person name="Atkinson P."/>
            <person name="Beeman R.W."/>
            <person name="Beidler J."/>
            <person name="Brown S.J."/>
            <person name="Demuth J.P."/>
            <person name="Drury D.W."/>
            <person name="Du Y.Z."/>
            <person name="Fujiwara H."/>
            <person name="Lorenzen M."/>
            <person name="Maselli V."/>
            <person name="Osanai M."/>
            <person name="Park Y."/>
            <person name="Robertson H.M."/>
            <person name="Tu Z."/>
            <person name="Wang J.J."/>
            <person name="Wang S."/>
            <person name="Richards S."/>
            <person name="Song H."/>
            <person name="Zhang L."/>
            <person name="Sodergren E."/>
            <person name="Werner D."/>
            <person name="Stanke M."/>
            <person name="Morgenstern B."/>
            <person name="Solovyev V."/>
            <person name="Kosarev P."/>
            <person name="Brown G."/>
            <person name="Chen H.C."/>
            <person name="Ermolaeva O."/>
            <person name="Hlavina W."/>
            <person name="Kapustin Y."/>
            <person name="Kiryutin B."/>
            <person name="Kitts P."/>
            <person name="Maglott D."/>
            <person name="Pruitt K."/>
            <person name="Sapojnikov V."/>
            <person name="Souvorov A."/>
            <person name="Mackey A.J."/>
            <person name="Waterhouse R.M."/>
            <person name="Wyder S."/>
            <person name="Zdobnov E.M."/>
            <person name="Zdobnov E.M."/>
            <person name="Wyder S."/>
            <person name="Kriventseva E.V."/>
            <person name="Kadowaki T."/>
            <person name="Bork P."/>
            <person name="Aranda M."/>
            <person name="Bao R."/>
            <person name="Beermann A."/>
            <person name="Berns N."/>
            <person name="Bolognesi R."/>
            <person name="Bonneton F."/>
            <person name="Bopp D."/>
            <person name="Brown S.J."/>
            <person name="Bucher G."/>
            <person name="Butts T."/>
            <person name="Chaumot A."/>
            <person name="Denell R.E."/>
            <person name="Ferrier D.E."/>
            <person name="Friedrich M."/>
            <person name="Gordon C.M."/>
            <person name="Jindra M."/>
            <person name="Klingler M."/>
            <person name="Lan Q."/>
            <person name="Lattorff H.M."/>
            <person name="Laudet V."/>
            <person name="von Levetsow C."/>
            <person name="Liu Z."/>
            <person name="Lutz R."/>
            <person name="Lynch J.A."/>
            <person name="da Fonseca R.N."/>
            <person name="Posnien N."/>
            <person name="Reuter R."/>
            <person name="Roth S."/>
            <person name="Savard J."/>
            <person name="Schinko J.B."/>
            <person name="Schmitt C."/>
            <person name="Schoppmeier M."/>
            <person name="Schroder R."/>
            <person name="Shippy T.D."/>
            <person name="Simonnet F."/>
            <person name="Marques-Souza H."/>
            <person name="Tautz D."/>
            <person name="Tomoyasu Y."/>
            <person name="Trauner J."/>
            <person name="Van der Zee M."/>
            <person name="Vervoort M."/>
            <person name="Wittkopp N."/>
            <person name="Wimmer E.A."/>
            <person name="Yang X."/>
            <person name="Jones A.K."/>
            <person name="Sattelle D.B."/>
            <person name="Ebert P.R."/>
            <person name="Nelson D."/>
            <person name="Scott J.G."/>
            <person name="Beeman R.W."/>
            <person name="Muthukrishnan S."/>
            <person name="Kramer K.J."/>
            <person name="Arakane Y."/>
            <person name="Beeman R.W."/>
            <person name="Zhu Q."/>
            <person name="Hogenkamp D."/>
            <person name="Dixit R."/>
            <person name="Oppert B."/>
            <person name="Jiang H."/>
            <person name="Zou Z."/>
            <person name="Marshall J."/>
            <person name="Elpidina E."/>
            <person name="Vinokurov K."/>
            <person name="Oppert C."/>
            <person name="Zou Z."/>
            <person name="Evans J."/>
            <person name="Lu Z."/>
            <person name="Zhao P."/>
            <person name="Sumathipala N."/>
            <person name="Altincicek B."/>
            <person name="Vilcinskas A."/>
            <person name="Williams M."/>
            <person name="Hultmark D."/>
            <person name="Hetru C."/>
            <person name="Jiang H."/>
            <person name="Grimmelikhuijzen C.J."/>
            <person name="Hauser F."/>
            <person name="Cazzamali G."/>
            <person name="Williamson M."/>
            <person name="Park Y."/>
            <person name="Li B."/>
            <person name="Tanaka Y."/>
            <person name="Predel R."/>
            <person name="Neupert S."/>
            <person name="Schachtner J."/>
            <person name="Verleyen P."/>
            <person name="Raible F."/>
            <person name="Bork P."/>
            <person name="Friedrich M."/>
            <person name="Walden K.K."/>
            <person name="Robertson H.M."/>
            <person name="Angeli S."/>
            <person name="Foret S."/>
            <person name="Bucher G."/>
            <person name="Schuetz S."/>
            <person name="Maleszka R."/>
            <person name="Wimmer E.A."/>
            <person name="Beeman R.W."/>
            <person name="Lorenzen M."/>
            <person name="Tomoyasu Y."/>
            <person name="Miller S.C."/>
            <person name="Grossmann D."/>
            <person name="Bucher G."/>
        </authorList>
    </citation>
    <scope>NUCLEOTIDE SEQUENCE [LARGE SCALE GENOMIC DNA]</scope>
    <source>
        <strain evidence="1 2">Georgia GA2</strain>
    </source>
</reference>
<accession>D2A3Q2</accession>
<sequence>MAVNLADQILSSRSQFIKHLREDLAKTEQTIFSVTNQLDELKLTSENVRTLGKKVEHQSLIPLGANIYVNGLITHTGEYFLDKVAFPESYSVVETLDNTIKLLETRIKTQSELLKKGEDSRTQISERIRLLEDGDGNDDLPKEIVSDRGVALKVGDYYEIVEFEN</sequence>
<evidence type="ECO:0000313" key="2">
    <source>
        <dbReference type="Proteomes" id="UP000007266"/>
    </source>
</evidence>
<evidence type="ECO:0000313" key="1">
    <source>
        <dbReference type="EMBL" id="EFA04900.1"/>
    </source>
</evidence>
<dbReference type="EMBL" id="KQ971348">
    <property type="protein sequence ID" value="EFA04900.1"/>
    <property type="molecule type" value="Genomic_DNA"/>
</dbReference>
<dbReference type="InterPro" id="IPR009053">
    <property type="entry name" value="Prefoldin"/>
</dbReference>
<dbReference type="InterPro" id="IPR004127">
    <property type="entry name" value="Prefoldin_subunit_alpha"/>
</dbReference>
<dbReference type="Proteomes" id="UP000007266">
    <property type="component" value="Linkage group 6"/>
</dbReference>
<dbReference type="HOGENOM" id="CLU_1612969_0_0_1"/>
<name>D2A3Q2_TRICA</name>
<dbReference type="AlphaFoldDB" id="D2A3Q2"/>
<protein>
    <submittedName>
        <fullName evidence="1">Uncharacterized protein</fullName>
    </submittedName>
</protein>
<reference evidence="1 2" key="2">
    <citation type="journal article" date="2010" name="Nucleic Acids Res.">
        <title>BeetleBase in 2010: revisions to provide comprehensive genomic information for Tribolium castaneum.</title>
        <authorList>
            <person name="Kim H.S."/>
            <person name="Murphy T."/>
            <person name="Xia J."/>
            <person name="Caragea D."/>
            <person name="Park Y."/>
            <person name="Beeman R.W."/>
            <person name="Lorenzen M.D."/>
            <person name="Butcher S."/>
            <person name="Manak J.R."/>
            <person name="Brown S.J."/>
        </authorList>
    </citation>
    <scope>GENOME REANNOTATION</scope>
    <source>
        <strain evidence="1 2">Georgia GA2</strain>
    </source>
</reference>
<dbReference type="Pfam" id="PF02996">
    <property type="entry name" value="Prefoldin"/>
    <property type="match status" value="1"/>
</dbReference>
<organism evidence="1 2">
    <name type="scientific">Tribolium castaneum</name>
    <name type="common">Red flour beetle</name>
    <dbReference type="NCBI Taxonomy" id="7070"/>
    <lineage>
        <taxon>Eukaryota</taxon>
        <taxon>Metazoa</taxon>
        <taxon>Ecdysozoa</taxon>
        <taxon>Arthropoda</taxon>
        <taxon>Hexapoda</taxon>
        <taxon>Insecta</taxon>
        <taxon>Pterygota</taxon>
        <taxon>Neoptera</taxon>
        <taxon>Endopterygota</taxon>
        <taxon>Coleoptera</taxon>
        <taxon>Polyphaga</taxon>
        <taxon>Cucujiformia</taxon>
        <taxon>Tenebrionidae</taxon>
        <taxon>Tenebrionidae incertae sedis</taxon>
        <taxon>Tribolium</taxon>
    </lineage>
</organism>
<keyword evidence="2" id="KW-1185">Reference proteome</keyword>
<dbReference type="SUPFAM" id="SSF46579">
    <property type="entry name" value="Prefoldin"/>
    <property type="match status" value="1"/>
</dbReference>
<dbReference type="Gene3D" id="1.10.287.370">
    <property type="match status" value="1"/>
</dbReference>